<evidence type="ECO:0000313" key="10">
    <source>
        <dbReference type="Proteomes" id="UP000031967"/>
    </source>
</evidence>
<dbReference type="Pfam" id="PF01958">
    <property type="entry name" value="Asp_DH_C"/>
    <property type="match status" value="1"/>
</dbReference>
<dbReference type="Pfam" id="PF03447">
    <property type="entry name" value="NAD_binding_3"/>
    <property type="match status" value="1"/>
</dbReference>
<reference evidence="9 10" key="1">
    <citation type="submission" date="2014-12" db="EMBL/GenBank/DDBJ databases">
        <title>Draft genome sequence of Paenibacillus kamchatkensis strain B-2647.</title>
        <authorList>
            <person name="Karlyshev A.V."/>
            <person name="Kudryashova E.B."/>
        </authorList>
    </citation>
    <scope>NUCLEOTIDE SEQUENCE [LARGE SCALE GENOMIC DNA]</scope>
    <source>
        <strain evidence="9 10">VKM B-2647</strain>
    </source>
</reference>
<protein>
    <recommendedName>
        <fullName evidence="6">L-aspartate dehydrogenase</fullName>
        <ecNumber evidence="6">1.4.1.21</ecNumber>
    </recommendedName>
</protein>
<evidence type="ECO:0000256" key="6">
    <source>
        <dbReference type="HAMAP-Rule" id="MF_01265"/>
    </source>
</evidence>
<dbReference type="NCBIfam" id="NF009829">
    <property type="entry name" value="PRK13303.1-4"/>
    <property type="match status" value="1"/>
</dbReference>
<dbReference type="HAMAP" id="MF_01265">
    <property type="entry name" value="NadX"/>
    <property type="match status" value="1"/>
</dbReference>
<dbReference type="Gene3D" id="3.30.360.10">
    <property type="entry name" value="Dihydrodipicolinate Reductase, domain 2"/>
    <property type="match status" value="1"/>
</dbReference>
<dbReference type="InterPro" id="IPR011182">
    <property type="entry name" value="L-Asp_DH"/>
</dbReference>
<evidence type="ECO:0000256" key="2">
    <source>
        <dbReference type="ARBA" id="ARBA00022642"/>
    </source>
</evidence>
<dbReference type="PIRSF" id="PIRSF005227">
    <property type="entry name" value="Asp_dh_NAD_syn"/>
    <property type="match status" value="1"/>
</dbReference>
<dbReference type="EC" id="1.4.1.21" evidence="6"/>
<keyword evidence="2 6" id="KW-0662">Pyridine nucleotide biosynthesis</keyword>
<dbReference type="InterPro" id="IPR002811">
    <property type="entry name" value="Asp_DH"/>
</dbReference>
<feature type="active site" evidence="6">
    <location>
        <position position="212"/>
    </location>
</feature>
<dbReference type="NCBIfam" id="NF009828">
    <property type="entry name" value="PRK13303.1-3"/>
    <property type="match status" value="1"/>
</dbReference>
<evidence type="ECO:0000256" key="4">
    <source>
        <dbReference type="ARBA" id="ARBA00023002"/>
    </source>
</evidence>
<feature type="domain" description="Aspartate dehydrogenase" evidence="7">
    <location>
        <begin position="160"/>
        <end position="246"/>
    </location>
</feature>
<dbReference type="NCBIfam" id="NF009830">
    <property type="entry name" value="PRK13304.1"/>
    <property type="match status" value="1"/>
</dbReference>
<name>A0ABR5ADD2_9BACL</name>
<comment type="caution">
    <text evidence="9">The sequence shown here is derived from an EMBL/GenBank/DDBJ whole genome shotgun (WGS) entry which is preliminary data.</text>
</comment>
<dbReference type="Proteomes" id="UP000031967">
    <property type="component" value="Unassembled WGS sequence"/>
</dbReference>
<accession>A0ABR5ADD2</accession>
<sequence>MNIGLIGCGNIGKFLLESLNASAVIPGSRIAAVYDPRSDLSADSVQRFGVRQYREFDDFIRHDMDLVVEAANIQAVRQYAAAILKHGKNLVLISVGALADRHFYDSLNEVCRSTGKQIYLPSGAIGGLDVLKAAASMGQLDSVTITTRKPPKALTEETIDSETVLFDGSAGEAIALFPKNINVSIILALAGLGPDKTNVKIIADPNVEKNNHSIEATGSFGKLHLHVENDPMPSNPKTSYLAALSILSTLKNQSQAIHIG</sequence>
<comment type="pathway">
    <text evidence="6">Cofactor biosynthesis; NAD(+) biosynthesis; iminoaspartate from L-aspartate (dehydrogenase route): step 1/1.</text>
</comment>
<keyword evidence="4 6" id="KW-0560">Oxidoreductase</keyword>
<keyword evidence="3 6" id="KW-0521">NADP</keyword>
<comment type="catalytic activity">
    <reaction evidence="6">
        <text>L-aspartate + NADP(+) + H2O = oxaloacetate + NH4(+) + NADPH + H(+)</text>
        <dbReference type="Rhea" id="RHEA:11784"/>
        <dbReference type="ChEBI" id="CHEBI:15377"/>
        <dbReference type="ChEBI" id="CHEBI:15378"/>
        <dbReference type="ChEBI" id="CHEBI:16452"/>
        <dbReference type="ChEBI" id="CHEBI:28938"/>
        <dbReference type="ChEBI" id="CHEBI:29991"/>
        <dbReference type="ChEBI" id="CHEBI:57783"/>
        <dbReference type="ChEBI" id="CHEBI:58349"/>
        <dbReference type="EC" id="1.4.1.21"/>
    </reaction>
</comment>
<feature type="binding site" evidence="6">
    <location>
        <position position="182"/>
    </location>
    <ligand>
        <name>NAD(+)</name>
        <dbReference type="ChEBI" id="CHEBI:57540"/>
    </ligand>
</feature>
<keyword evidence="5 6" id="KW-0520">NAD</keyword>
<dbReference type="SUPFAM" id="SSF51735">
    <property type="entry name" value="NAD(P)-binding Rossmann-fold domains"/>
    <property type="match status" value="1"/>
</dbReference>
<dbReference type="SUPFAM" id="SSF55347">
    <property type="entry name" value="Glyceraldehyde-3-phosphate dehydrogenase-like, C-terminal domain"/>
    <property type="match status" value="1"/>
</dbReference>
<dbReference type="Gene3D" id="3.40.50.720">
    <property type="entry name" value="NAD(P)-binding Rossmann-like Domain"/>
    <property type="match status" value="1"/>
</dbReference>
<evidence type="ECO:0000313" key="9">
    <source>
        <dbReference type="EMBL" id="KIL39060.1"/>
    </source>
</evidence>
<dbReference type="InterPro" id="IPR036291">
    <property type="entry name" value="NAD(P)-bd_dom_sf"/>
</dbReference>
<feature type="binding site" evidence="6">
    <location>
        <position position="124"/>
    </location>
    <ligand>
        <name>NAD(+)</name>
        <dbReference type="ChEBI" id="CHEBI:57540"/>
    </ligand>
</feature>
<comment type="function">
    <text evidence="6">Specifically catalyzes the NAD or NADP-dependent dehydrogenation of L-aspartate to iminoaspartate.</text>
</comment>
<evidence type="ECO:0000259" key="8">
    <source>
        <dbReference type="Pfam" id="PF03447"/>
    </source>
</evidence>
<dbReference type="InterPro" id="IPR005106">
    <property type="entry name" value="Asp/hSer_DH_NAD-bd"/>
</dbReference>
<evidence type="ECO:0000256" key="3">
    <source>
        <dbReference type="ARBA" id="ARBA00022857"/>
    </source>
</evidence>
<evidence type="ECO:0000256" key="5">
    <source>
        <dbReference type="ARBA" id="ARBA00023027"/>
    </source>
</evidence>
<dbReference type="PANTHER" id="PTHR31873">
    <property type="entry name" value="L-ASPARTATE DEHYDROGENASE-RELATED"/>
    <property type="match status" value="1"/>
</dbReference>
<comment type="similarity">
    <text evidence="1 6">Belongs to the L-aspartate dehydrogenase family.</text>
</comment>
<dbReference type="EMBL" id="JXAK01000044">
    <property type="protein sequence ID" value="KIL39060.1"/>
    <property type="molecule type" value="Genomic_DNA"/>
</dbReference>
<gene>
    <name evidence="6" type="primary">nadX</name>
    <name evidence="9" type="ORF">SD70_22270</name>
</gene>
<dbReference type="InterPro" id="IPR022487">
    <property type="entry name" value="Asp_DH_arc"/>
</dbReference>
<proteinExistence type="inferred from homology"/>
<keyword evidence="10" id="KW-1185">Reference proteome</keyword>
<dbReference type="RefSeq" id="WP_041049828.1">
    <property type="nucleotide sequence ID" value="NZ_JXAK01000044.1"/>
</dbReference>
<comment type="miscellaneous">
    <text evidence="6">The iminoaspartate product is unstable in aqueous solution and can decompose to oxaloacetate and ammonia.</text>
</comment>
<dbReference type="InterPro" id="IPR020626">
    <property type="entry name" value="Asp_DH_prok"/>
</dbReference>
<comment type="catalytic activity">
    <reaction evidence="6">
        <text>L-aspartate + NAD(+) + H2O = oxaloacetate + NH4(+) + NADH + H(+)</text>
        <dbReference type="Rhea" id="RHEA:11788"/>
        <dbReference type="ChEBI" id="CHEBI:15377"/>
        <dbReference type="ChEBI" id="CHEBI:15378"/>
        <dbReference type="ChEBI" id="CHEBI:16452"/>
        <dbReference type="ChEBI" id="CHEBI:28938"/>
        <dbReference type="ChEBI" id="CHEBI:29991"/>
        <dbReference type="ChEBI" id="CHEBI:57540"/>
        <dbReference type="ChEBI" id="CHEBI:57945"/>
        <dbReference type="EC" id="1.4.1.21"/>
    </reaction>
</comment>
<organism evidence="9 10">
    <name type="scientific">Gordoniibacillus kamchatkensis</name>
    <dbReference type="NCBI Taxonomy" id="1590651"/>
    <lineage>
        <taxon>Bacteria</taxon>
        <taxon>Bacillati</taxon>
        <taxon>Bacillota</taxon>
        <taxon>Bacilli</taxon>
        <taxon>Bacillales</taxon>
        <taxon>Paenibacillaceae</taxon>
        <taxon>Gordoniibacillus</taxon>
    </lineage>
</organism>
<evidence type="ECO:0000256" key="1">
    <source>
        <dbReference type="ARBA" id="ARBA00008331"/>
    </source>
</evidence>
<evidence type="ECO:0000259" key="7">
    <source>
        <dbReference type="Pfam" id="PF01958"/>
    </source>
</evidence>
<feature type="domain" description="Aspartate/homoserine dehydrogenase NAD-binding" evidence="8">
    <location>
        <begin position="7"/>
        <end position="121"/>
    </location>
</feature>
<dbReference type="NCBIfam" id="TIGR03855">
    <property type="entry name" value="NAD_NadX"/>
    <property type="match status" value="1"/>
</dbReference>
<dbReference type="PANTHER" id="PTHR31873:SF6">
    <property type="entry name" value="ASPARTATE DEHYDROGENASE DOMAIN-CONTAINING PROTEIN"/>
    <property type="match status" value="1"/>
</dbReference>